<sequence>MDEHILDDALLMRLVTEGDAELLAIDRWLSAVFHAQEAKTPVNIPSSHTERPQ</sequence>
<protein>
    <submittedName>
        <fullName evidence="1">Uncharacterized protein</fullName>
    </submittedName>
</protein>
<accession>A0A9D1TYX2</accession>
<organism evidence="1 2">
    <name type="scientific">Candidatus Rikenella faecigallinarum</name>
    <dbReference type="NCBI Taxonomy" id="2838745"/>
    <lineage>
        <taxon>Bacteria</taxon>
        <taxon>Pseudomonadati</taxon>
        <taxon>Bacteroidota</taxon>
        <taxon>Bacteroidia</taxon>
        <taxon>Bacteroidales</taxon>
        <taxon>Rikenellaceae</taxon>
        <taxon>Rikenella</taxon>
    </lineage>
</organism>
<dbReference type="Proteomes" id="UP000823926">
    <property type="component" value="Unassembled WGS sequence"/>
</dbReference>
<evidence type="ECO:0000313" key="1">
    <source>
        <dbReference type="EMBL" id="HIW10714.1"/>
    </source>
</evidence>
<proteinExistence type="predicted"/>
<evidence type="ECO:0000313" key="2">
    <source>
        <dbReference type="Proteomes" id="UP000823926"/>
    </source>
</evidence>
<comment type="caution">
    <text evidence="1">The sequence shown here is derived from an EMBL/GenBank/DDBJ whole genome shotgun (WGS) entry which is preliminary data.</text>
</comment>
<dbReference type="AlphaFoldDB" id="A0A9D1TYX2"/>
<gene>
    <name evidence="1" type="ORF">H9888_04335</name>
</gene>
<reference evidence="1" key="1">
    <citation type="journal article" date="2021" name="PeerJ">
        <title>Extensive microbial diversity within the chicken gut microbiome revealed by metagenomics and culture.</title>
        <authorList>
            <person name="Gilroy R."/>
            <person name="Ravi A."/>
            <person name="Getino M."/>
            <person name="Pursley I."/>
            <person name="Horton D.L."/>
            <person name="Alikhan N.F."/>
            <person name="Baker D."/>
            <person name="Gharbi K."/>
            <person name="Hall N."/>
            <person name="Watson M."/>
            <person name="Adriaenssens E.M."/>
            <person name="Foster-Nyarko E."/>
            <person name="Jarju S."/>
            <person name="Secka A."/>
            <person name="Antonio M."/>
            <person name="Oren A."/>
            <person name="Chaudhuri R.R."/>
            <person name="La Ragione R."/>
            <person name="Hildebrand F."/>
            <person name="Pallen M.J."/>
        </authorList>
    </citation>
    <scope>NUCLEOTIDE SEQUENCE</scope>
    <source>
        <strain evidence="1">ChiBcec15-1070</strain>
    </source>
</reference>
<reference evidence="1" key="2">
    <citation type="submission" date="2021-04" db="EMBL/GenBank/DDBJ databases">
        <authorList>
            <person name="Gilroy R."/>
        </authorList>
    </citation>
    <scope>NUCLEOTIDE SEQUENCE</scope>
    <source>
        <strain evidence="1">ChiBcec15-1070</strain>
    </source>
</reference>
<name>A0A9D1TYX2_9BACT</name>
<dbReference type="EMBL" id="DXHL01000021">
    <property type="protein sequence ID" value="HIW10714.1"/>
    <property type="molecule type" value="Genomic_DNA"/>
</dbReference>